<evidence type="ECO:0000313" key="5">
    <source>
        <dbReference type="Proteomes" id="UP000430079"/>
    </source>
</evidence>
<dbReference type="Gene3D" id="3.40.50.300">
    <property type="entry name" value="P-loop containing nucleotide triphosphate hydrolases"/>
    <property type="match status" value="1"/>
</dbReference>
<dbReference type="EMBL" id="BLIO01000001">
    <property type="protein sequence ID" value="GFE18711.1"/>
    <property type="molecule type" value="Genomic_DNA"/>
</dbReference>
<proteinExistence type="predicted"/>
<reference evidence="4 5" key="1">
    <citation type="submission" date="2019-12" db="EMBL/GenBank/DDBJ databases">
        <title>Whole genome shotgun sequence of Streptomyces hygroscopicus subsp. glebosus NBRC 13786.</title>
        <authorList>
            <person name="Ichikawa N."/>
            <person name="Kimura A."/>
            <person name="Kitahashi Y."/>
            <person name="Komaki H."/>
            <person name="Tamura T."/>
        </authorList>
    </citation>
    <scope>NUCLEOTIDE SEQUENCE [LARGE SCALE GENOMIC DNA]</scope>
    <source>
        <strain evidence="4 5">NBRC 13786</strain>
    </source>
</reference>
<evidence type="ECO:0000313" key="4">
    <source>
        <dbReference type="EMBL" id="GFE18711.1"/>
    </source>
</evidence>
<keyword evidence="2" id="KW-0472">Membrane</keyword>
<feature type="region of interest" description="Disordered" evidence="1">
    <location>
        <begin position="454"/>
        <end position="479"/>
    </location>
</feature>
<sequence>MTHGAHPPPVKIVMGSPEGGVFRESWTRVRRPVVAVFWHWRTRWLLHRGMIHARRWWNPFGTTVGIAFLCVLTLLLVAWGIGGLLVVIHHGWRHQWFSPDHMCSSGVGASCAAFTGMVMPVFLLAASTVLFVVWRLWRVRRFATLPARKEPGRFVQTAGSLMDEVVGRDQLCNAIMNNLRDRNARRPHVITGKVGSGKTAILVHLAGKLAAQGAVPIPVRLRDAQEGLDFCKLAKKRFDAMVQPVVRSPSESDRVWQWLRQHSDRIVVLADGLEEALNQDDKVSGQRDILIREAIARADDEELPLVIASRPHDPLRAMQAAISELEPLSDEASLQYVARSGSWRSDPMLLDRIVEAAKMSESPLYLQIAKDLHSRDLLEPLWTEDEGGADVVLHDSWALRADLLERWLDALVDGEIYPELPIGRDTRQTVVEYVSALACIGLAADHGVVGLRELDPSVGRDQSERPGSGGEPRRADDGWNKRIAMTLDCHVRRLRWAQVTQKSDQGTEGHAPHPVGNSRRGRQGWSTPVEGPRIDVRLAATWGMRMGLVHEDGEAVQFQHSIMQAYLGSRLLPRICEGEDERQLATVLKKGGRELLIALTLHSRSLNGRCKGGGCGEPKKCPDFVICRLLKDRAMELLKEADEGKDMWGLWRASRGGVLDDRGSPRLRALEMFGAAVEIDSVAATPEQECILKMIKRNWGRLGRGEDPVRLREAKLTLVKQCGAAARRVAADRKCNPAYGQLFGIGCREFDYHVRAGIAQEIGTGGEQAYMAVHDRLLEPALDVRETEGSSRQRCVTPLGPPEDWAQGERMHRARRRERVRGRLREEWKAAEQEARWEKWRWNCDTMRAWVLPMLVDSTMMTRHLDSPRDDLENWVDIATGEAGHSADVAAPGTDIGLGVTLAQGFKFAANRRPGPQSDRQAREWLVKHAQEMLKRSTFWYTRLTLLQALTLWALPDDVNEERPIRGHGADPRGQVEEWLTLEEGRQNGEGRWTEHPLVKAAGELAVRALQTRRPERFLWIDEAATADGVGTEVGLPGDRRAHNLWIPPSTGWSTMDPLAQQLLADVLLLVVLGERGYRPRDLFRMLDFCSRERTQVPSCVIKNRSRLDPVRGVERTLQPGSNCTDECRLRLCPYPAKVENLRLEFSEVFCLQQRDLLRRWRPRTWLGLRFRREAPWQHKVPVAGMRRFWDQMGERARDVNPDEADRTRTRARG</sequence>
<feature type="transmembrane region" description="Helical" evidence="2">
    <location>
        <begin position="64"/>
        <end position="88"/>
    </location>
</feature>
<dbReference type="SUPFAM" id="SSF52540">
    <property type="entry name" value="P-loop containing nucleoside triphosphate hydrolases"/>
    <property type="match status" value="1"/>
</dbReference>
<gene>
    <name evidence="4" type="ORF">Sgleb_67580</name>
</gene>
<dbReference type="InterPro" id="IPR007111">
    <property type="entry name" value="NACHT_NTPase"/>
</dbReference>
<dbReference type="Proteomes" id="UP000430079">
    <property type="component" value="Unassembled WGS sequence"/>
</dbReference>
<dbReference type="InterPro" id="IPR027417">
    <property type="entry name" value="P-loop_NTPase"/>
</dbReference>
<name>A0A640T8C3_9ACTN</name>
<organism evidence="4 5">
    <name type="scientific">Streptomyces glebosus</name>
    <dbReference type="NCBI Taxonomy" id="249580"/>
    <lineage>
        <taxon>Bacteria</taxon>
        <taxon>Bacillati</taxon>
        <taxon>Actinomycetota</taxon>
        <taxon>Actinomycetes</taxon>
        <taxon>Kitasatosporales</taxon>
        <taxon>Streptomycetaceae</taxon>
        <taxon>Streptomyces</taxon>
    </lineage>
</organism>
<dbReference type="AlphaFoldDB" id="A0A640T8C3"/>
<dbReference type="Pfam" id="PF05729">
    <property type="entry name" value="NACHT"/>
    <property type="match status" value="1"/>
</dbReference>
<feature type="domain" description="NACHT" evidence="3">
    <location>
        <begin position="187"/>
        <end position="339"/>
    </location>
</feature>
<comment type="caution">
    <text evidence="4">The sequence shown here is derived from an EMBL/GenBank/DDBJ whole genome shotgun (WGS) entry which is preliminary data.</text>
</comment>
<accession>A0A640T8C3</accession>
<keyword evidence="2" id="KW-1133">Transmembrane helix</keyword>
<feature type="transmembrane region" description="Helical" evidence="2">
    <location>
        <begin position="109"/>
        <end position="137"/>
    </location>
</feature>
<feature type="region of interest" description="Disordered" evidence="1">
    <location>
        <begin position="500"/>
        <end position="530"/>
    </location>
</feature>
<evidence type="ECO:0000259" key="3">
    <source>
        <dbReference type="Pfam" id="PF05729"/>
    </source>
</evidence>
<feature type="region of interest" description="Disordered" evidence="1">
    <location>
        <begin position="789"/>
        <end position="813"/>
    </location>
</feature>
<evidence type="ECO:0000256" key="1">
    <source>
        <dbReference type="SAM" id="MobiDB-lite"/>
    </source>
</evidence>
<keyword evidence="5" id="KW-1185">Reference proteome</keyword>
<protein>
    <recommendedName>
        <fullName evidence="3">NACHT domain-containing protein</fullName>
    </recommendedName>
</protein>
<evidence type="ECO:0000256" key="2">
    <source>
        <dbReference type="SAM" id="Phobius"/>
    </source>
</evidence>
<keyword evidence="2" id="KW-0812">Transmembrane</keyword>